<dbReference type="AlphaFoldDB" id="A0A1B6NPM7"/>
<sequence length="33" mass="3665">GQGGGRQISRKRLQNIYTNKYVSTTGATPPMKR</sequence>
<evidence type="ECO:0000313" key="1">
    <source>
        <dbReference type="EMBL" id="KTF05273.1"/>
    </source>
</evidence>
<organism evidence="1">
    <name type="scientific">marine sediment metagenome</name>
    <dbReference type="NCBI Taxonomy" id="412755"/>
    <lineage>
        <taxon>unclassified sequences</taxon>
        <taxon>metagenomes</taxon>
        <taxon>ecological metagenomes</taxon>
    </lineage>
</organism>
<feature type="non-terminal residue" evidence="1">
    <location>
        <position position="1"/>
    </location>
</feature>
<protein>
    <submittedName>
        <fullName evidence="1">Uncharacterized protein</fullName>
    </submittedName>
</protein>
<reference evidence="1" key="1">
    <citation type="submission" date="2013-11" db="EMBL/GenBank/DDBJ databases">
        <title>Microbial diversity, functional groups and degradation webs in Northern and Southern Mediterranean and Red Sea marine crude oil polluted sites.</title>
        <authorList>
            <person name="Daffonchio D."/>
            <person name="Mapelli F."/>
            <person name="Ferrer M."/>
            <person name="Richter M."/>
            <person name="Cherif A."/>
            <person name="Malkawi H.I."/>
            <person name="Yakimov M.M."/>
            <person name="Abdel-Fattah Y.R."/>
            <person name="Blaghen M."/>
            <person name="Golyshin P.N."/>
            <person name="Kalogerakis N."/>
            <person name="Boon N."/>
            <person name="Magagnini M."/>
            <person name="Fava F."/>
        </authorList>
    </citation>
    <scope>NUCLEOTIDE SEQUENCE</scope>
</reference>
<comment type="caution">
    <text evidence="1">The sequence shown here is derived from an EMBL/GenBank/DDBJ whole genome shotgun (WGS) entry which is preliminary data.</text>
</comment>
<name>A0A1B6NPM7_9ZZZZ</name>
<gene>
    <name evidence="1" type="ORF">MGSAQ_003231</name>
</gene>
<dbReference type="EMBL" id="AYSL01001895">
    <property type="protein sequence ID" value="KTF05273.1"/>
    <property type="molecule type" value="Genomic_DNA"/>
</dbReference>
<accession>A0A1B6NPM7</accession>
<proteinExistence type="predicted"/>